<comment type="cofactor">
    <cofactor evidence="2">
        <name>Mg(2+)</name>
        <dbReference type="ChEBI" id="CHEBI:18420"/>
    </cofactor>
</comment>
<proteinExistence type="predicted"/>
<evidence type="ECO:0000256" key="3">
    <source>
        <dbReference type="ARBA" id="ARBA00022723"/>
    </source>
</evidence>
<dbReference type="PROSITE" id="PS51462">
    <property type="entry name" value="NUDIX"/>
    <property type="match status" value="1"/>
</dbReference>
<evidence type="ECO:0000256" key="5">
    <source>
        <dbReference type="ARBA" id="ARBA00022842"/>
    </source>
</evidence>
<dbReference type="InterPro" id="IPR015797">
    <property type="entry name" value="NUDIX_hydrolase-like_dom_sf"/>
</dbReference>
<sequence>MIEEITLRLAAYQPAERPAEHQHRDVAAVLVPLRSGPKPSVVLTQRSSRLSSHAGEVAWPGGKADPDDASLVDTVLRETQEEIGLQAEDIELVGRLASFVSKYGLWVTPFVGLVQPETALQANPDEIENIFEVPLQFLLNDPRVATEQLDRHNEVQFAPVYEYQNFRIWGLTALILEDFMKFGMGLGVR</sequence>
<dbReference type="InterPro" id="IPR000086">
    <property type="entry name" value="NUDIX_hydrolase_dom"/>
</dbReference>
<comment type="cofactor">
    <cofactor evidence="1">
        <name>Mn(2+)</name>
        <dbReference type="ChEBI" id="CHEBI:29035"/>
    </cofactor>
</comment>
<dbReference type="NCBIfam" id="NF007980">
    <property type="entry name" value="PRK10707.1"/>
    <property type="match status" value="1"/>
</dbReference>
<dbReference type="AlphaFoldDB" id="A0A382GIS1"/>
<dbReference type="PANTHER" id="PTHR12992:SF11">
    <property type="entry name" value="MITOCHONDRIAL COENZYME A DIPHOSPHATASE NUDT8"/>
    <property type="match status" value="1"/>
</dbReference>
<evidence type="ECO:0000259" key="7">
    <source>
        <dbReference type="PROSITE" id="PS51462"/>
    </source>
</evidence>
<keyword evidence="4" id="KW-0378">Hydrolase</keyword>
<dbReference type="GO" id="GO:0010945">
    <property type="term" value="F:coenzyme A diphosphatase activity"/>
    <property type="evidence" value="ECO:0007669"/>
    <property type="project" value="InterPro"/>
</dbReference>
<protein>
    <recommendedName>
        <fullName evidence="7">Nudix hydrolase domain-containing protein</fullName>
    </recommendedName>
</protein>
<gene>
    <name evidence="8" type="ORF">METZ01_LOCUS227910</name>
</gene>
<dbReference type="InterPro" id="IPR045121">
    <property type="entry name" value="CoAse"/>
</dbReference>
<evidence type="ECO:0000256" key="6">
    <source>
        <dbReference type="ARBA" id="ARBA00023211"/>
    </source>
</evidence>
<keyword evidence="5" id="KW-0460">Magnesium</keyword>
<dbReference type="PANTHER" id="PTHR12992">
    <property type="entry name" value="NUDIX HYDROLASE"/>
    <property type="match status" value="1"/>
</dbReference>
<reference evidence="8" key="1">
    <citation type="submission" date="2018-05" db="EMBL/GenBank/DDBJ databases">
        <authorList>
            <person name="Lanie J.A."/>
            <person name="Ng W.-L."/>
            <person name="Kazmierczak K.M."/>
            <person name="Andrzejewski T.M."/>
            <person name="Davidsen T.M."/>
            <person name="Wayne K.J."/>
            <person name="Tettelin H."/>
            <person name="Glass J.I."/>
            <person name="Rusch D."/>
            <person name="Podicherti R."/>
            <person name="Tsui H.-C.T."/>
            <person name="Winkler M.E."/>
        </authorList>
    </citation>
    <scope>NUCLEOTIDE SEQUENCE</scope>
</reference>
<dbReference type="GO" id="GO:0046872">
    <property type="term" value="F:metal ion binding"/>
    <property type="evidence" value="ECO:0007669"/>
    <property type="project" value="UniProtKB-KW"/>
</dbReference>
<dbReference type="Pfam" id="PF00293">
    <property type="entry name" value="NUDIX"/>
    <property type="match status" value="1"/>
</dbReference>
<evidence type="ECO:0000256" key="4">
    <source>
        <dbReference type="ARBA" id="ARBA00022801"/>
    </source>
</evidence>
<evidence type="ECO:0000313" key="8">
    <source>
        <dbReference type="EMBL" id="SVB75056.1"/>
    </source>
</evidence>
<dbReference type="EMBL" id="UINC01055781">
    <property type="protein sequence ID" value="SVB75056.1"/>
    <property type="molecule type" value="Genomic_DNA"/>
</dbReference>
<dbReference type="Gene3D" id="3.90.79.10">
    <property type="entry name" value="Nucleoside Triphosphate Pyrophosphohydrolase"/>
    <property type="match status" value="1"/>
</dbReference>
<evidence type="ECO:0000256" key="1">
    <source>
        <dbReference type="ARBA" id="ARBA00001936"/>
    </source>
</evidence>
<accession>A0A382GIS1</accession>
<dbReference type="SUPFAM" id="SSF55811">
    <property type="entry name" value="Nudix"/>
    <property type="match status" value="1"/>
</dbReference>
<organism evidence="8">
    <name type="scientific">marine metagenome</name>
    <dbReference type="NCBI Taxonomy" id="408172"/>
    <lineage>
        <taxon>unclassified sequences</taxon>
        <taxon>metagenomes</taxon>
        <taxon>ecological metagenomes</taxon>
    </lineage>
</organism>
<name>A0A382GIS1_9ZZZZ</name>
<feature type="domain" description="Nudix hydrolase" evidence="7">
    <location>
        <begin position="21"/>
        <end position="163"/>
    </location>
</feature>
<evidence type="ECO:0000256" key="2">
    <source>
        <dbReference type="ARBA" id="ARBA00001946"/>
    </source>
</evidence>
<keyword evidence="6" id="KW-0464">Manganese</keyword>
<dbReference type="CDD" id="cd03426">
    <property type="entry name" value="NUDIX_CoAse_Nudt7"/>
    <property type="match status" value="1"/>
</dbReference>
<keyword evidence="3" id="KW-0479">Metal-binding</keyword>